<reference evidence="2 3" key="1">
    <citation type="submission" date="2020-04" db="EMBL/GenBank/DDBJ databases">
        <authorList>
            <person name="Wallbank WR R."/>
            <person name="Pardo Diaz C."/>
            <person name="Kozak K."/>
            <person name="Martin S."/>
            <person name="Jiggins C."/>
            <person name="Moest M."/>
            <person name="Warren A I."/>
            <person name="Byers J.R.P. K."/>
            <person name="Montejo-Kovacevich G."/>
            <person name="Yen C E."/>
        </authorList>
    </citation>
    <scope>NUCLEOTIDE SEQUENCE [LARGE SCALE GENOMIC DNA]</scope>
</reference>
<evidence type="ECO:0000256" key="1">
    <source>
        <dbReference type="SAM" id="MobiDB-lite"/>
    </source>
</evidence>
<accession>A0A8S0ZDF8</accession>
<comment type="caution">
    <text evidence="2">The sequence shown here is derived from an EMBL/GenBank/DDBJ whole genome shotgun (WGS) entry which is preliminary data.</text>
</comment>
<dbReference type="Proteomes" id="UP000494256">
    <property type="component" value="Unassembled WGS sequence"/>
</dbReference>
<protein>
    <submittedName>
        <fullName evidence="2">Uncharacterized protein</fullName>
    </submittedName>
</protein>
<name>A0A8S0ZDF8_ARCPL</name>
<dbReference type="EMBL" id="CADEBD010000288">
    <property type="protein sequence ID" value="CAB3231197.1"/>
    <property type="molecule type" value="Genomic_DNA"/>
</dbReference>
<feature type="region of interest" description="Disordered" evidence="1">
    <location>
        <begin position="72"/>
        <end position="93"/>
    </location>
</feature>
<gene>
    <name evidence="2" type="ORF">APLA_LOCUS5038</name>
</gene>
<sequence>MNDIDPPVGLQVNPLETEPEVEGVRSTGRFGASQYASEFAKNKPNNGLANSTNDALVTKRRSFVPLVHRAKEQRQTLDEHDGKQDRLLSPNEPKHVRKPLIFSTRPRVFTGDLKRKLVTEDFLFLSDCVA</sequence>
<feature type="region of interest" description="Disordered" evidence="1">
    <location>
        <begin position="1"/>
        <end position="25"/>
    </location>
</feature>
<organism evidence="2 3">
    <name type="scientific">Arctia plantaginis</name>
    <name type="common">Wood tiger moth</name>
    <name type="synonym">Phalaena plantaginis</name>
    <dbReference type="NCBI Taxonomy" id="874455"/>
    <lineage>
        <taxon>Eukaryota</taxon>
        <taxon>Metazoa</taxon>
        <taxon>Ecdysozoa</taxon>
        <taxon>Arthropoda</taxon>
        <taxon>Hexapoda</taxon>
        <taxon>Insecta</taxon>
        <taxon>Pterygota</taxon>
        <taxon>Neoptera</taxon>
        <taxon>Endopterygota</taxon>
        <taxon>Lepidoptera</taxon>
        <taxon>Glossata</taxon>
        <taxon>Ditrysia</taxon>
        <taxon>Noctuoidea</taxon>
        <taxon>Erebidae</taxon>
        <taxon>Arctiinae</taxon>
        <taxon>Arctia</taxon>
    </lineage>
</organism>
<evidence type="ECO:0000313" key="3">
    <source>
        <dbReference type="Proteomes" id="UP000494256"/>
    </source>
</evidence>
<proteinExistence type="predicted"/>
<evidence type="ECO:0000313" key="2">
    <source>
        <dbReference type="EMBL" id="CAB3231197.1"/>
    </source>
</evidence>
<dbReference type="OrthoDB" id="10066206at2759"/>
<dbReference type="AlphaFoldDB" id="A0A8S0ZDF8"/>
<feature type="compositionally biased region" description="Basic and acidic residues" evidence="1">
    <location>
        <begin position="72"/>
        <end position="86"/>
    </location>
</feature>